<reference evidence="2" key="1">
    <citation type="submission" date="2021-11" db="EMBL/GenBank/DDBJ databases">
        <title>Vibrio ZSDE26 sp. nov. and Vibrio ZSDZ34 sp. nov., isolated from coastal seawater in Qingdao.</title>
        <authorList>
            <person name="Zhang P."/>
        </authorList>
    </citation>
    <scope>NUCLEOTIDE SEQUENCE</scope>
    <source>
        <strain evidence="2">ZSDE26</strain>
    </source>
</reference>
<feature type="domain" description="AAA+ ATPase" evidence="1">
    <location>
        <begin position="21"/>
        <end position="364"/>
    </location>
</feature>
<dbReference type="PANTHER" id="PTHR43581">
    <property type="entry name" value="ATP/GTP PHOSPHATASE"/>
    <property type="match status" value="1"/>
</dbReference>
<dbReference type="InterPro" id="IPR027417">
    <property type="entry name" value="P-loop_NTPase"/>
</dbReference>
<dbReference type="RefSeq" id="WP_248010443.1">
    <property type="nucleotide sequence ID" value="NZ_JAJHVV010000014.1"/>
</dbReference>
<dbReference type="InterPro" id="IPR051396">
    <property type="entry name" value="Bact_Antivir_Def_Nuclease"/>
</dbReference>
<gene>
    <name evidence="2" type="ORF">KP803_19085</name>
</gene>
<comment type="caution">
    <text evidence="2">The sequence shown here is derived from an EMBL/GenBank/DDBJ whole genome shotgun (WGS) entry which is preliminary data.</text>
</comment>
<organism evidence="2 3">
    <name type="scientific">Vibrio amylolyticus</name>
    <dbReference type="NCBI Taxonomy" id="2847292"/>
    <lineage>
        <taxon>Bacteria</taxon>
        <taxon>Pseudomonadati</taxon>
        <taxon>Pseudomonadota</taxon>
        <taxon>Gammaproteobacteria</taxon>
        <taxon>Vibrionales</taxon>
        <taxon>Vibrionaceae</taxon>
        <taxon>Vibrio</taxon>
    </lineage>
</organism>
<dbReference type="SUPFAM" id="SSF52540">
    <property type="entry name" value="P-loop containing nucleoside triphosphate hydrolases"/>
    <property type="match status" value="1"/>
</dbReference>
<dbReference type="InterPro" id="IPR003593">
    <property type="entry name" value="AAA+_ATPase"/>
</dbReference>
<evidence type="ECO:0000259" key="1">
    <source>
        <dbReference type="SMART" id="SM00382"/>
    </source>
</evidence>
<dbReference type="GO" id="GO:0016887">
    <property type="term" value="F:ATP hydrolysis activity"/>
    <property type="evidence" value="ECO:0007669"/>
    <property type="project" value="InterPro"/>
</dbReference>
<dbReference type="SMART" id="SM00382">
    <property type="entry name" value="AAA"/>
    <property type="match status" value="1"/>
</dbReference>
<dbReference type="Pfam" id="PF13304">
    <property type="entry name" value="AAA_21"/>
    <property type="match status" value="1"/>
</dbReference>
<dbReference type="Proteomes" id="UP001139559">
    <property type="component" value="Unassembled WGS sequence"/>
</dbReference>
<name>A0A9X1XQP0_9VIBR</name>
<dbReference type="AlphaFoldDB" id="A0A9X1XQP0"/>
<keyword evidence="3" id="KW-1185">Reference proteome</keyword>
<dbReference type="PANTHER" id="PTHR43581:SF2">
    <property type="entry name" value="EXCINUCLEASE ATPASE SUBUNIT"/>
    <property type="match status" value="1"/>
</dbReference>
<dbReference type="InterPro" id="IPR003959">
    <property type="entry name" value="ATPase_AAA_core"/>
</dbReference>
<dbReference type="GO" id="GO:0005524">
    <property type="term" value="F:ATP binding"/>
    <property type="evidence" value="ECO:0007669"/>
    <property type="project" value="InterPro"/>
</dbReference>
<evidence type="ECO:0000313" key="2">
    <source>
        <dbReference type="EMBL" id="MCK6265375.1"/>
    </source>
</evidence>
<dbReference type="EMBL" id="JAJHVV010000014">
    <property type="protein sequence ID" value="MCK6265375.1"/>
    <property type="molecule type" value="Genomic_DNA"/>
</dbReference>
<proteinExistence type="predicted"/>
<dbReference type="Gene3D" id="3.40.50.300">
    <property type="entry name" value="P-loop containing nucleotide triphosphate hydrolases"/>
    <property type="match status" value="1"/>
</dbReference>
<sequence length="452" mass="51605">MITSIQLENFKLFSEETFEFNPEFNLIAGVNGSGKSSLLKAIAISLAGWAHAYIKSEQNLRLIEDNEVREIERDGRFDLTKKTSISATGVFPIISRLGHSINGKVNWKRYREEGSSNTYLTGGIRYENRYDGSYSPTEYNLNLSTLGSDVLRYIEKDKHFDLPVIAFYECDRLWISKGNIDVESSASKQFSRFDPYLDCFHTGADDKAIGEWLLKLELSELQKKVPSPMKSAIEFAAKAAMESCVGFGFDFEESRVMVRYEDGSSTPFEHLSDGQRTILGLFCDIARRAAILNPHLKENICSETKGVILIDELDLHLHPKWQRRVIEDLRKIFPKMQFICTTHSTFLIQSLRNSSELIMMDGEPLLDYNNKGIEEIARNMGVSSPEVSQLYEKMKNTAHDFLDTLDNEELSPEEFHERFNVQLASIIAPYSNNPAYQAFLERKYALKTGKEL</sequence>
<accession>A0A9X1XQP0</accession>
<evidence type="ECO:0000313" key="3">
    <source>
        <dbReference type="Proteomes" id="UP001139559"/>
    </source>
</evidence>
<protein>
    <submittedName>
        <fullName evidence="2">AAA family ATPase</fullName>
    </submittedName>
</protein>